<gene>
    <name evidence="7" type="ORF">GCM10008018_35550</name>
</gene>
<dbReference type="RefSeq" id="WP_189013477.1">
    <property type="nucleotide sequence ID" value="NZ_BMHE01000017.1"/>
</dbReference>
<dbReference type="PANTHER" id="PTHR35330:SF1">
    <property type="entry name" value="SIROHEME BIOSYNTHESIS PROTEIN MET8"/>
    <property type="match status" value="1"/>
</dbReference>
<proteinExistence type="predicted"/>
<dbReference type="NCBIfam" id="TIGR01470">
    <property type="entry name" value="cysG_Nterm"/>
    <property type="match status" value="1"/>
</dbReference>
<evidence type="ECO:0000313" key="7">
    <source>
        <dbReference type="EMBL" id="GFZ86344.1"/>
    </source>
</evidence>
<sequence length="241" mass="27000">MKHPYPIMVNLSGRTCLVVGGGLVAQRKVQSLLQAGAAITVISLSFTEALMDLGSRSEIVLCRQSFDPARLNSSLNGSRYTLVVAATNDALVNAQIEALASREGILVNVVDQPQLSSFIVPSVVRRGKLVIAVSTGGASPSAARKIVQELDERYGEEYELYLEFLSELRLFIQKKVMDKQERQRMFKEMLAWDILARIREGTFERWKEKLYDALEKEMRLNEQTGEAEISPSAWSAIRDFE</sequence>
<accession>A0ABQ1ETU1</accession>
<dbReference type="PANTHER" id="PTHR35330">
    <property type="entry name" value="SIROHEME BIOSYNTHESIS PROTEIN MET8"/>
    <property type="match status" value="1"/>
</dbReference>
<evidence type="ECO:0000256" key="2">
    <source>
        <dbReference type="ARBA" id="ARBA00012400"/>
    </source>
</evidence>
<dbReference type="InterPro" id="IPR028161">
    <property type="entry name" value="Met8-like"/>
</dbReference>
<dbReference type="SUPFAM" id="SSF75615">
    <property type="entry name" value="Siroheme synthase middle domains-like"/>
    <property type="match status" value="1"/>
</dbReference>
<evidence type="ECO:0000256" key="1">
    <source>
        <dbReference type="ARBA" id="ARBA00005010"/>
    </source>
</evidence>
<keyword evidence="5" id="KW-0627">Porphyrin biosynthesis</keyword>
<name>A0ABQ1ETU1_9BACL</name>
<comment type="catalytic activity">
    <reaction evidence="6">
        <text>precorrin-2 + NAD(+) = sirohydrochlorin + NADH + 2 H(+)</text>
        <dbReference type="Rhea" id="RHEA:15613"/>
        <dbReference type="ChEBI" id="CHEBI:15378"/>
        <dbReference type="ChEBI" id="CHEBI:57540"/>
        <dbReference type="ChEBI" id="CHEBI:57945"/>
        <dbReference type="ChEBI" id="CHEBI:58351"/>
        <dbReference type="ChEBI" id="CHEBI:58827"/>
        <dbReference type="EC" id="1.3.1.76"/>
    </reaction>
</comment>
<protein>
    <recommendedName>
        <fullName evidence="2">precorrin-2 dehydrogenase</fullName>
        <ecNumber evidence="2">1.3.1.76</ecNumber>
    </recommendedName>
</protein>
<evidence type="ECO:0000313" key="8">
    <source>
        <dbReference type="Proteomes" id="UP000615455"/>
    </source>
</evidence>
<comment type="caution">
    <text evidence="7">The sequence shown here is derived from an EMBL/GenBank/DDBJ whole genome shotgun (WGS) entry which is preliminary data.</text>
</comment>
<dbReference type="Gene3D" id="3.40.50.720">
    <property type="entry name" value="NAD(P)-binding Rossmann-like Domain"/>
    <property type="match status" value="1"/>
</dbReference>
<dbReference type="SUPFAM" id="SSF51735">
    <property type="entry name" value="NAD(P)-binding Rossmann-fold domains"/>
    <property type="match status" value="1"/>
</dbReference>
<dbReference type="InterPro" id="IPR036291">
    <property type="entry name" value="NAD(P)-bd_dom_sf"/>
</dbReference>
<keyword evidence="8" id="KW-1185">Reference proteome</keyword>
<dbReference type="InterPro" id="IPR006367">
    <property type="entry name" value="Sirohaem_synthase_N"/>
</dbReference>
<dbReference type="InterPro" id="IPR042518">
    <property type="entry name" value="SirC_C"/>
</dbReference>
<evidence type="ECO:0000256" key="6">
    <source>
        <dbReference type="ARBA" id="ARBA00047561"/>
    </source>
</evidence>
<evidence type="ECO:0000256" key="4">
    <source>
        <dbReference type="ARBA" id="ARBA00023027"/>
    </source>
</evidence>
<evidence type="ECO:0000256" key="5">
    <source>
        <dbReference type="ARBA" id="ARBA00023244"/>
    </source>
</evidence>
<dbReference type="EMBL" id="BMHE01000017">
    <property type="protein sequence ID" value="GFZ86344.1"/>
    <property type="molecule type" value="Genomic_DNA"/>
</dbReference>
<dbReference type="EC" id="1.3.1.76" evidence="2"/>
<comment type="pathway">
    <text evidence="1">Porphyrin-containing compound metabolism; siroheme biosynthesis; sirohydrochlorin from precorrin-2: step 1/1.</text>
</comment>
<evidence type="ECO:0000256" key="3">
    <source>
        <dbReference type="ARBA" id="ARBA00023002"/>
    </source>
</evidence>
<dbReference type="Gene3D" id="1.10.8.610">
    <property type="entry name" value="SirC, precorrin-2 dehydrogenase, C-terminal helical domain-like"/>
    <property type="match status" value="1"/>
</dbReference>
<reference evidence="8" key="1">
    <citation type="journal article" date="2019" name="Int. J. Syst. Evol. Microbiol.">
        <title>The Global Catalogue of Microorganisms (GCM) 10K type strain sequencing project: providing services to taxonomists for standard genome sequencing and annotation.</title>
        <authorList>
            <consortium name="The Broad Institute Genomics Platform"/>
            <consortium name="The Broad Institute Genome Sequencing Center for Infectious Disease"/>
            <person name="Wu L."/>
            <person name="Ma J."/>
        </authorList>
    </citation>
    <scope>NUCLEOTIDE SEQUENCE [LARGE SCALE GENOMIC DNA]</scope>
    <source>
        <strain evidence="8">CGMCC 1.15043</strain>
    </source>
</reference>
<dbReference type="Pfam" id="PF13241">
    <property type="entry name" value="NAD_binding_7"/>
    <property type="match status" value="1"/>
</dbReference>
<organism evidence="7 8">
    <name type="scientific">Paenibacillus marchantiophytorum</name>
    <dbReference type="NCBI Taxonomy" id="1619310"/>
    <lineage>
        <taxon>Bacteria</taxon>
        <taxon>Bacillati</taxon>
        <taxon>Bacillota</taxon>
        <taxon>Bacilli</taxon>
        <taxon>Bacillales</taxon>
        <taxon>Paenibacillaceae</taxon>
        <taxon>Paenibacillus</taxon>
    </lineage>
</organism>
<dbReference type="Proteomes" id="UP000615455">
    <property type="component" value="Unassembled WGS sequence"/>
</dbReference>
<keyword evidence="3" id="KW-0560">Oxidoreductase</keyword>
<keyword evidence="4" id="KW-0520">NAD</keyword>